<proteinExistence type="predicted"/>
<name>A0A0W0VN89_9GAMM</name>
<gene>
    <name evidence="2" type="ORF">Llon_1487</name>
</gene>
<dbReference type="Gene3D" id="3.10.620.30">
    <property type="match status" value="1"/>
</dbReference>
<dbReference type="Proteomes" id="UP000054997">
    <property type="component" value="Unassembled WGS sequence"/>
</dbReference>
<organism evidence="2 3">
    <name type="scientific">Legionella londiniensis</name>
    <dbReference type="NCBI Taxonomy" id="45068"/>
    <lineage>
        <taxon>Bacteria</taxon>
        <taxon>Pseudomonadati</taxon>
        <taxon>Pseudomonadota</taxon>
        <taxon>Gammaproteobacteria</taxon>
        <taxon>Legionellales</taxon>
        <taxon>Legionellaceae</taxon>
        <taxon>Legionella</taxon>
    </lineage>
</organism>
<comment type="caution">
    <text evidence="2">The sequence shown here is derived from an EMBL/GenBank/DDBJ whole genome shotgun (WGS) entry which is preliminary data.</text>
</comment>
<dbReference type="Pfam" id="PF01841">
    <property type="entry name" value="Transglut_core"/>
    <property type="match status" value="1"/>
</dbReference>
<keyword evidence="3" id="KW-1185">Reference proteome</keyword>
<dbReference type="EMBL" id="LNYK01000016">
    <property type="protein sequence ID" value="KTD21389.1"/>
    <property type="molecule type" value="Genomic_DNA"/>
</dbReference>
<dbReference type="OrthoDB" id="6366148at2"/>
<evidence type="ECO:0000313" key="3">
    <source>
        <dbReference type="Proteomes" id="UP000054997"/>
    </source>
</evidence>
<accession>A0A0W0VN89</accession>
<dbReference type="AlphaFoldDB" id="A0A0W0VN89"/>
<sequence>MDIKLKKNLLLLLITLLFISFAIFTFNKDLIKKLYTSQPDSNYEDKIAYWKSEVNRVIEERERGAYIENRLVDATANLRIYSYAYFPEYPEIFNKHKIFTFQEKTWEDLKNSAIRQYDIYKDHLNSTWHIDGNLSKGIYLMNTVHNLYHEYVSSPKGHRNARENQQNMHPETYLKAEHGDCKDYAMLLYMLFNSTGIPAKQVGTGDHVYIEASIDGQNYIFDPTFNFYTRQTNQNFLNQSLNQQIDYHLFPYIPDVDRIDNAKLILPNNLYVYLYTRGRIFRGKEEKNYLAVNQYPKWIKQNYIPVKTIRNG</sequence>
<feature type="domain" description="Transglutaminase-like" evidence="1">
    <location>
        <begin position="157"/>
        <end position="204"/>
    </location>
</feature>
<dbReference type="STRING" id="45068.Llon_1487"/>
<evidence type="ECO:0000259" key="1">
    <source>
        <dbReference type="Pfam" id="PF01841"/>
    </source>
</evidence>
<protein>
    <recommendedName>
        <fullName evidence="1">Transglutaminase-like domain-containing protein</fullName>
    </recommendedName>
</protein>
<dbReference type="InterPro" id="IPR038765">
    <property type="entry name" value="Papain-like_cys_pep_sf"/>
</dbReference>
<dbReference type="SUPFAM" id="SSF54001">
    <property type="entry name" value="Cysteine proteinases"/>
    <property type="match status" value="1"/>
</dbReference>
<evidence type="ECO:0000313" key="2">
    <source>
        <dbReference type="EMBL" id="KTD21389.1"/>
    </source>
</evidence>
<dbReference type="InterPro" id="IPR002931">
    <property type="entry name" value="Transglutaminase-like"/>
</dbReference>
<dbReference type="PATRIC" id="fig|45068.5.peg.1612"/>
<reference evidence="2 3" key="1">
    <citation type="submission" date="2015-11" db="EMBL/GenBank/DDBJ databases">
        <title>Genomic analysis of 38 Legionella species identifies large and diverse effector repertoires.</title>
        <authorList>
            <person name="Burstein D."/>
            <person name="Amaro F."/>
            <person name="Zusman T."/>
            <person name="Lifshitz Z."/>
            <person name="Cohen O."/>
            <person name="Gilbert J.A."/>
            <person name="Pupko T."/>
            <person name="Shuman H.A."/>
            <person name="Segal G."/>
        </authorList>
    </citation>
    <scope>NUCLEOTIDE SEQUENCE [LARGE SCALE GENOMIC DNA]</scope>
    <source>
        <strain evidence="2 3">ATCC 49505</strain>
    </source>
</reference>